<comment type="caution">
    <text evidence="1">The sequence shown here is derived from an EMBL/GenBank/DDBJ whole genome shotgun (WGS) entry which is preliminary data.</text>
</comment>
<proteinExistence type="predicted"/>
<keyword evidence="2" id="KW-1185">Reference proteome</keyword>
<protein>
    <submittedName>
        <fullName evidence="1">Uncharacterized protein</fullName>
    </submittedName>
</protein>
<reference evidence="1 2" key="1">
    <citation type="journal article" date="2019" name="Int. J. Syst. Evol. Microbiol.">
        <title>The Global Catalogue of Microorganisms (GCM) 10K type strain sequencing project: providing services to taxonomists for standard genome sequencing and annotation.</title>
        <authorList>
            <consortium name="The Broad Institute Genomics Platform"/>
            <consortium name="The Broad Institute Genome Sequencing Center for Infectious Disease"/>
            <person name="Wu L."/>
            <person name="Ma J."/>
        </authorList>
    </citation>
    <scope>NUCLEOTIDE SEQUENCE [LARGE SCALE GENOMIC DNA]</scope>
    <source>
        <strain evidence="1 2">LMG 29247</strain>
    </source>
</reference>
<dbReference type="RefSeq" id="WP_273740528.1">
    <property type="nucleotide sequence ID" value="NZ_JAQIVI010000413.1"/>
</dbReference>
<evidence type="ECO:0000313" key="1">
    <source>
        <dbReference type="EMBL" id="MFC6767665.1"/>
    </source>
</evidence>
<dbReference type="AlphaFoldDB" id="A0ABD5SX47"/>
<dbReference type="Proteomes" id="UP001596383">
    <property type="component" value="Unassembled WGS sequence"/>
</dbReference>
<evidence type="ECO:0000313" key="2">
    <source>
        <dbReference type="Proteomes" id="UP001596383"/>
    </source>
</evidence>
<dbReference type="EMBL" id="JBHSWV010000413">
    <property type="protein sequence ID" value="MFC6767665.1"/>
    <property type="molecule type" value="Genomic_DNA"/>
</dbReference>
<name>A0ABD5SX47_9EURY</name>
<sequence length="59" mass="6527">MTAGGFPEAKLTSSLSGVLEEFTETDGREYEAVDEFPAALRDCPQAGRMDRFNRIRETG</sequence>
<gene>
    <name evidence="1" type="ORF">ACFQE6_22540</name>
</gene>
<accession>A0ABD5SX47</accession>
<organism evidence="1 2">
    <name type="scientific">Natrinema soli</name>
    <dbReference type="NCBI Taxonomy" id="1930624"/>
    <lineage>
        <taxon>Archaea</taxon>
        <taxon>Methanobacteriati</taxon>
        <taxon>Methanobacteriota</taxon>
        <taxon>Stenosarchaea group</taxon>
        <taxon>Halobacteria</taxon>
        <taxon>Halobacteriales</taxon>
        <taxon>Natrialbaceae</taxon>
        <taxon>Natrinema</taxon>
    </lineage>
</organism>